<proteinExistence type="predicted"/>
<gene>
    <name evidence="1" type="ORF">BDY21DRAFT_374171</name>
</gene>
<reference evidence="1" key="1">
    <citation type="journal article" date="2020" name="Stud. Mycol.">
        <title>101 Dothideomycetes genomes: a test case for predicting lifestyles and emergence of pathogens.</title>
        <authorList>
            <person name="Haridas S."/>
            <person name="Albert R."/>
            <person name="Binder M."/>
            <person name="Bloem J."/>
            <person name="Labutti K."/>
            <person name="Salamov A."/>
            <person name="Andreopoulos B."/>
            <person name="Baker S."/>
            <person name="Barry K."/>
            <person name="Bills G."/>
            <person name="Bluhm B."/>
            <person name="Cannon C."/>
            <person name="Castanera R."/>
            <person name="Culley D."/>
            <person name="Daum C."/>
            <person name="Ezra D."/>
            <person name="Gonzalez J."/>
            <person name="Henrissat B."/>
            <person name="Kuo A."/>
            <person name="Liang C."/>
            <person name="Lipzen A."/>
            <person name="Lutzoni F."/>
            <person name="Magnuson J."/>
            <person name="Mondo S."/>
            <person name="Nolan M."/>
            <person name="Ohm R."/>
            <person name="Pangilinan J."/>
            <person name="Park H.-J."/>
            <person name="Ramirez L."/>
            <person name="Alfaro M."/>
            <person name="Sun H."/>
            <person name="Tritt A."/>
            <person name="Yoshinaga Y."/>
            <person name="Zwiers L.-H."/>
            <person name="Turgeon B."/>
            <person name="Goodwin S."/>
            <person name="Spatafora J."/>
            <person name="Crous P."/>
            <person name="Grigoriev I."/>
        </authorList>
    </citation>
    <scope>NUCLEOTIDE SEQUENCE</scope>
    <source>
        <strain evidence="1">ATCC 16933</strain>
    </source>
</reference>
<keyword evidence="2" id="KW-1185">Reference proteome</keyword>
<dbReference type="Proteomes" id="UP000799766">
    <property type="component" value="Unassembled WGS sequence"/>
</dbReference>
<name>A0A6A6NSK3_9PEZI</name>
<evidence type="ECO:0000313" key="2">
    <source>
        <dbReference type="Proteomes" id="UP000799766"/>
    </source>
</evidence>
<dbReference type="EMBL" id="MU001692">
    <property type="protein sequence ID" value="KAF2454243.1"/>
    <property type="molecule type" value="Genomic_DNA"/>
</dbReference>
<organism evidence="1 2">
    <name type="scientific">Lineolata rhizophorae</name>
    <dbReference type="NCBI Taxonomy" id="578093"/>
    <lineage>
        <taxon>Eukaryota</taxon>
        <taxon>Fungi</taxon>
        <taxon>Dikarya</taxon>
        <taxon>Ascomycota</taxon>
        <taxon>Pezizomycotina</taxon>
        <taxon>Dothideomycetes</taxon>
        <taxon>Dothideomycetes incertae sedis</taxon>
        <taxon>Lineolatales</taxon>
        <taxon>Lineolataceae</taxon>
        <taxon>Lineolata</taxon>
    </lineage>
</organism>
<sequence>MGPINQQTCTHYESYATTTSFTDCEGCVLATMAMGPGPVVQCGTWVTEPVSSMTVTECFPSPTTAPSPTH</sequence>
<dbReference type="AlphaFoldDB" id="A0A6A6NSK3"/>
<evidence type="ECO:0000313" key="1">
    <source>
        <dbReference type="EMBL" id="KAF2454243.1"/>
    </source>
</evidence>
<accession>A0A6A6NSK3</accession>
<protein>
    <submittedName>
        <fullName evidence="1">Uncharacterized protein</fullName>
    </submittedName>
</protein>